<evidence type="ECO:0000256" key="2">
    <source>
        <dbReference type="ARBA" id="ARBA00023015"/>
    </source>
</evidence>
<name>A0A437QBA0_9GAMM</name>
<dbReference type="PANTHER" id="PTHR30126:SF77">
    <property type="entry name" value="TRANSCRIPTIONAL REGULATORY PROTEIN"/>
    <property type="match status" value="1"/>
</dbReference>
<feature type="domain" description="HTH lysR-type" evidence="5">
    <location>
        <begin position="1"/>
        <end position="58"/>
    </location>
</feature>
<dbReference type="Gene3D" id="1.10.10.10">
    <property type="entry name" value="Winged helix-like DNA-binding domain superfamily/Winged helix DNA-binding domain"/>
    <property type="match status" value="1"/>
</dbReference>
<organism evidence="6 7">
    <name type="scientific">Neptunomonas marina</name>
    <dbReference type="NCBI Taxonomy" id="1815562"/>
    <lineage>
        <taxon>Bacteria</taxon>
        <taxon>Pseudomonadati</taxon>
        <taxon>Pseudomonadota</taxon>
        <taxon>Gammaproteobacteria</taxon>
        <taxon>Oceanospirillales</taxon>
        <taxon>Oceanospirillaceae</taxon>
        <taxon>Neptunomonas</taxon>
    </lineage>
</organism>
<sequence>MRIRNLATFVKVAHLGSFHAASQQLHASQPAISARIAALEEELGVKLFQRDKSGTRITARGAQLLPYAEKLLAISQEMREQVSEDKPERGTFRVGIADTLAYLWLSPLLQLWQSNHPLLSFELTNDVTPTLTHQLQQHQIDLALMVANETLAPDLVVEPLCSYPQCWVAAPSLVGQQQHLTLDTLATFPILSFPRDTHPWHYLQQLFSKCEEPPVVHTCSAVAGLLMMAEQGLGVTFLPEPLVKKPLEQGRLVMIKTEETPPELSFCYSWRLDDDRILPRLLAESGRSIIDVSLA</sequence>
<dbReference type="Proteomes" id="UP000282818">
    <property type="component" value="Unassembled WGS sequence"/>
</dbReference>
<comment type="caution">
    <text evidence="6">The sequence shown here is derived from an EMBL/GenBank/DDBJ whole genome shotgun (WGS) entry which is preliminary data.</text>
</comment>
<proteinExistence type="inferred from homology"/>
<dbReference type="FunFam" id="1.10.10.10:FF:000001">
    <property type="entry name" value="LysR family transcriptional regulator"/>
    <property type="match status" value="1"/>
</dbReference>
<dbReference type="InterPro" id="IPR005119">
    <property type="entry name" value="LysR_subst-bd"/>
</dbReference>
<keyword evidence="4" id="KW-0804">Transcription</keyword>
<protein>
    <submittedName>
        <fullName evidence="6">LysR family transcriptional regulator</fullName>
    </submittedName>
</protein>
<evidence type="ECO:0000313" key="7">
    <source>
        <dbReference type="Proteomes" id="UP000282818"/>
    </source>
</evidence>
<dbReference type="Gene3D" id="3.40.190.10">
    <property type="entry name" value="Periplasmic binding protein-like II"/>
    <property type="match status" value="2"/>
</dbReference>
<dbReference type="Pfam" id="PF00126">
    <property type="entry name" value="HTH_1"/>
    <property type="match status" value="1"/>
</dbReference>
<evidence type="ECO:0000313" key="6">
    <source>
        <dbReference type="EMBL" id="RVU31834.1"/>
    </source>
</evidence>
<dbReference type="AlphaFoldDB" id="A0A437QBA0"/>
<dbReference type="GO" id="GO:0003700">
    <property type="term" value="F:DNA-binding transcription factor activity"/>
    <property type="evidence" value="ECO:0007669"/>
    <property type="project" value="InterPro"/>
</dbReference>
<dbReference type="GO" id="GO:0000976">
    <property type="term" value="F:transcription cis-regulatory region binding"/>
    <property type="evidence" value="ECO:0007669"/>
    <property type="project" value="TreeGrafter"/>
</dbReference>
<dbReference type="InterPro" id="IPR036388">
    <property type="entry name" value="WH-like_DNA-bd_sf"/>
</dbReference>
<dbReference type="PROSITE" id="PS50931">
    <property type="entry name" value="HTH_LYSR"/>
    <property type="match status" value="1"/>
</dbReference>
<evidence type="ECO:0000256" key="3">
    <source>
        <dbReference type="ARBA" id="ARBA00023125"/>
    </source>
</evidence>
<dbReference type="PANTHER" id="PTHR30126">
    <property type="entry name" value="HTH-TYPE TRANSCRIPTIONAL REGULATOR"/>
    <property type="match status" value="1"/>
</dbReference>
<dbReference type="CDD" id="cd05466">
    <property type="entry name" value="PBP2_LTTR_substrate"/>
    <property type="match status" value="1"/>
</dbReference>
<gene>
    <name evidence="6" type="ORF">EOE65_05845</name>
</gene>
<keyword evidence="7" id="KW-1185">Reference proteome</keyword>
<dbReference type="EMBL" id="SACQ01000002">
    <property type="protein sequence ID" value="RVU31834.1"/>
    <property type="molecule type" value="Genomic_DNA"/>
</dbReference>
<dbReference type="Pfam" id="PF03466">
    <property type="entry name" value="LysR_substrate"/>
    <property type="match status" value="1"/>
</dbReference>
<evidence type="ECO:0000259" key="5">
    <source>
        <dbReference type="PROSITE" id="PS50931"/>
    </source>
</evidence>
<dbReference type="PRINTS" id="PR00039">
    <property type="entry name" value="HTHLYSR"/>
</dbReference>
<comment type="similarity">
    <text evidence="1">Belongs to the LysR transcriptional regulatory family.</text>
</comment>
<evidence type="ECO:0000256" key="4">
    <source>
        <dbReference type="ARBA" id="ARBA00023163"/>
    </source>
</evidence>
<evidence type="ECO:0000256" key="1">
    <source>
        <dbReference type="ARBA" id="ARBA00009437"/>
    </source>
</evidence>
<keyword evidence="2" id="KW-0805">Transcription regulation</keyword>
<accession>A0A437QBA0</accession>
<reference evidence="6 7" key="1">
    <citation type="submission" date="2019-01" db="EMBL/GenBank/DDBJ databases">
        <authorList>
            <person name="Chen W.-M."/>
        </authorList>
    </citation>
    <scope>NUCLEOTIDE SEQUENCE [LARGE SCALE GENOMIC DNA]</scope>
    <source>
        <strain evidence="6 7">HPM-16</strain>
    </source>
</reference>
<dbReference type="SUPFAM" id="SSF53850">
    <property type="entry name" value="Periplasmic binding protein-like II"/>
    <property type="match status" value="1"/>
</dbReference>
<keyword evidence="3" id="KW-0238">DNA-binding</keyword>
<dbReference type="InterPro" id="IPR036390">
    <property type="entry name" value="WH_DNA-bd_sf"/>
</dbReference>
<dbReference type="SUPFAM" id="SSF46785">
    <property type="entry name" value="Winged helix' DNA-binding domain"/>
    <property type="match status" value="1"/>
</dbReference>
<dbReference type="InterPro" id="IPR000847">
    <property type="entry name" value="LysR_HTH_N"/>
</dbReference>